<name>A0A933W152_UNCEI</name>
<evidence type="ECO:0000313" key="5">
    <source>
        <dbReference type="Proteomes" id="UP000696931"/>
    </source>
</evidence>
<feature type="signal peptide" evidence="1">
    <location>
        <begin position="1"/>
        <end position="20"/>
    </location>
</feature>
<feature type="domain" description="Glycoamylase-like" evidence="2">
    <location>
        <begin position="201"/>
        <end position="426"/>
    </location>
</feature>
<reference evidence="4" key="1">
    <citation type="submission" date="2020-07" db="EMBL/GenBank/DDBJ databases">
        <title>Huge and variable diversity of episymbiotic CPR bacteria and DPANN archaea in groundwater ecosystems.</title>
        <authorList>
            <person name="He C.Y."/>
            <person name="Keren R."/>
            <person name="Whittaker M."/>
            <person name="Farag I.F."/>
            <person name="Doudna J."/>
            <person name="Cate J.H.D."/>
            <person name="Banfield J.F."/>
        </authorList>
    </citation>
    <scope>NUCLEOTIDE SEQUENCE</scope>
    <source>
        <strain evidence="4">NC_groundwater_1813_Pr3_B-0.1um_71_17</strain>
    </source>
</reference>
<evidence type="ECO:0000259" key="3">
    <source>
        <dbReference type="Pfam" id="PF18962"/>
    </source>
</evidence>
<protein>
    <submittedName>
        <fullName evidence="4">T9SS type A sorting domain-containing protein</fullName>
    </submittedName>
</protein>
<organism evidence="4 5">
    <name type="scientific">Eiseniibacteriota bacterium</name>
    <dbReference type="NCBI Taxonomy" id="2212470"/>
    <lineage>
        <taxon>Bacteria</taxon>
        <taxon>Candidatus Eiseniibacteriota</taxon>
    </lineage>
</organism>
<sequence>MKRAVLTLLAMLCFASGASAQSREVVLDSLQYTGFRYFWDEANPSNGLVKDRNTPGSVCSIASTGFGLSAICVASDHGWVTRAQARQRVLATLNTFWTKPQGAGTTGVIGYKGLYYHWLDMNTGLRRADWNSELSTIDTALLFAGILHAREYFSQNETSENQIRALADSITWRADWTFVRHASGGLYMGWNPSTGFSGFGRWIGYNEAMIMYLLAIGSPRHPIPGSDWNVWTSGYSWQNIYANVGPYVTFPPLFGHQYSHCWIDFRQVNDAYMRNKGITYFENSRRATLAQISHARFNGVLNQYFPTNPAYQLGESDSLWGFTASDDPSGYAAHGAPNGFDNGTITPTAPISSIPFAPDSVWPCIRNLHRSYKVYPLWGKYGFVDAFNPVKSPWIGSDVLGIDQGPIVLMIENHRNNMIWARFMNNADIQRGLSLAGFLPVAADVEDGPPRPQASAFFGASPNPFRGGTTLRYRLASPAHVRLAMFDVQGREVLSLVNEERAAGEHTISMDASHLAPGIYLYRFESQGRTQTARAVLLK</sequence>
<dbReference type="Proteomes" id="UP000696931">
    <property type="component" value="Unassembled WGS sequence"/>
</dbReference>
<dbReference type="Gene3D" id="1.50.10.140">
    <property type="match status" value="1"/>
</dbReference>
<evidence type="ECO:0000259" key="2">
    <source>
        <dbReference type="Pfam" id="PF10091"/>
    </source>
</evidence>
<dbReference type="InterPro" id="IPR019282">
    <property type="entry name" value="Glycoamylase-like_cons_dom"/>
</dbReference>
<evidence type="ECO:0000256" key="1">
    <source>
        <dbReference type="SAM" id="SignalP"/>
    </source>
</evidence>
<feature type="domain" description="Secretion system C-terminal sorting" evidence="3">
    <location>
        <begin position="462"/>
        <end position="534"/>
    </location>
</feature>
<dbReference type="NCBIfam" id="TIGR04183">
    <property type="entry name" value="Por_Secre_tail"/>
    <property type="match status" value="1"/>
</dbReference>
<proteinExistence type="predicted"/>
<evidence type="ECO:0000313" key="4">
    <source>
        <dbReference type="EMBL" id="MBI5168685.1"/>
    </source>
</evidence>
<dbReference type="Pfam" id="PF10091">
    <property type="entry name" value="Glycoamylase"/>
    <property type="match status" value="1"/>
</dbReference>
<feature type="chain" id="PRO_5037910615" evidence="1">
    <location>
        <begin position="21"/>
        <end position="539"/>
    </location>
</feature>
<comment type="caution">
    <text evidence="4">The sequence shown here is derived from an EMBL/GenBank/DDBJ whole genome shotgun (WGS) entry which is preliminary data.</text>
</comment>
<accession>A0A933W152</accession>
<dbReference type="AlphaFoldDB" id="A0A933W152"/>
<dbReference type="InterPro" id="IPR026444">
    <property type="entry name" value="Secre_tail"/>
</dbReference>
<dbReference type="Pfam" id="PF18962">
    <property type="entry name" value="Por_Secre_tail"/>
    <property type="match status" value="1"/>
</dbReference>
<keyword evidence="1" id="KW-0732">Signal</keyword>
<gene>
    <name evidence="4" type="ORF">HZA61_04270</name>
</gene>
<dbReference type="EMBL" id="JACRIW010000032">
    <property type="protein sequence ID" value="MBI5168685.1"/>
    <property type="molecule type" value="Genomic_DNA"/>
</dbReference>